<name>A0A1S3DMZ1_DIACI</name>
<sequence length="232" mass="26769">MDKNEMRSIMKEEMKGLEERMMRTFKALLIAENSKMKELITEQNVKIKKLEEDQDNRDLAKRLSEMEQYSRRSNIQINNVPIVANESLEKLVCEMGQKIGVPINFKTDIQAAHRIPTASSAAIKPIIVKFTNRNLRNSFLVKAKASKLKCNQLECTKDLLFSSNSKIFVNDHLTPANKKLFFETRKCVKEKKAKSAWTRDGKIFLRRDEMSAPTRISDNQDLQTFLSSINPV</sequence>
<proteinExistence type="predicted"/>
<dbReference type="STRING" id="121845.A0A1S3DMZ1"/>
<dbReference type="KEGG" id="dci:103520890"/>
<dbReference type="Pfam" id="PF25298">
    <property type="entry name" value="Baculo_FP_2nd"/>
    <property type="match status" value="1"/>
</dbReference>
<keyword evidence="2" id="KW-1185">Reference proteome</keyword>
<reference evidence="3" key="1">
    <citation type="submission" date="2025-08" db="UniProtKB">
        <authorList>
            <consortium name="RefSeq"/>
        </authorList>
    </citation>
    <scope>IDENTIFICATION</scope>
</reference>
<evidence type="ECO:0000259" key="1">
    <source>
        <dbReference type="Pfam" id="PF25298"/>
    </source>
</evidence>
<dbReference type="InterPro" id="IPR057251">
    <property type="entry name" value="FP_C"/>
</dbReference>
<dbReference type="GeneID" id="103520890"/>
<gene>
    <name evidence="3" type="primary">LOC103520890</name>
</gene>
<dbReference type="OMA" id="NEMRSIM"/>
<protein>
    <submittedName>
        <fullName evidence="3">Uncharacterized protein LOC103520890</fullName>
    </submittedName>
</protein>
<evidence type="ECO:0000313" key="3">
    <source>
        <dbReference type="RefSeq" id="XP_008484208.1"/>
    </source>
</evidence>
<dbReference type="PaxDb" id="121845-A0A1S3DMZ1"/>
<organism evidence="2 3">
    <name type="scientific">Diaphorina citri</name>
    <name type="common">Asian citrus psyllid</name>
    <dbReference type="NCBI Taxonomy" id="121845"/>
    <lineage>
        <taxon>Eukaryota</taxon>
        <taxon>Metazoa</taxon>
        <taxon>Ecdysozoa</taxon>
        <taxon>Arthropoda</taxon>
        <taxon>Hexapoda</taxon>
        <taxon>Insecta</taxon>
        <taxon>Pterygota</taxon>
        <taxon>Neoptera</taxon>
        <taxon>Paraneoptera</taxon>
        <taxon>Hemiptera</taxon>
        <taxon>Sternorrhyncha</taxon>
        <taxon>Psylloidea</taxon>
        <taxon>Psyllidae</taxon>
        <taxon>Diaphorininae</taxon>
        <taxon>Diaphorina</taxon>
    </lineage>
</organism>
<dbReference type="AlphaFoldDB" id="A0A1S3DMZ1"/>
<evidence type="ECO:0000313" key="2">
    <source>
        <dbReference type="Proteomes" id="UP000079169"/>
    </source>
</evidence>
<dbReference type="Proteomes" id="UP000079169">
    <property type="component" value="Unplaced"/>
</dbReference>
<dbReference type="RefSeq" id="XP_008484208.1">
    <property type="nucleotide sequence ID" value="XM_008485986.1"/>
</dbReference>
<accession>A0A1S3DMZ1</accession>
<feature type="domain" description="FP protein C-terminal" evidence="1">
    <location>
        <begin position="174"/>
        <end position="224"/>
    </location>
</feature>